<evidence type="ECO:0000256" key="1">
    <source>
        <dbReference type="SAM" id="MobiDB-lite"/>
    </source>
</evidence>
<keyword evidence="3" id="KW-1185">Reference proteome</keyword>
<dbReference type="AlphaFoldDB" id="A0AAU9IG09"/>
<organism evidence="2 3">
    <name type="scientific">Blepharisma stoltei</name>
    <dbReference type="NCBI Taxonomy" id="1481888"/>
    <lineage>
        <taxon>Eukaryota</taxon>
        <taxon>Sar</taxon>
        <taxon>Alveolata</taxon>
        <taxon>Ciliophora</taxon>
        <taxon>Postciliodesmatophora</taxon>
        <taxon>Heterotrichea</taxon>
        <taxon>Heterotrichida</taxon>
        <taxon>Blepharismidae</taxon>
        <taxon>Blepharisma</taxon>
    </lineage>
</organism>
<comment type="caution">
    <text evidence="2">The sequence shown here is derived from an EMBL/GenBank/DDBJ whole genome shotgun (WGS) entry which is preliminary data.</text>
</comment>
<sequence length="214" mass="24129">MKSASPIPSKLEKRGLISTLTLGHSPIVHLEKEKEKPTKPISKRRIDEESLTWRTLNPAYPEKPSRCVYGKRRVTPNYADDSQDSRSTSADLAVKSPNPQCKTSREHPFSGEAVKIEEDYKSIRSQKYLESQVIGLPGSRVKCYTPPPSNKMPRTISSIENLPGSFLVPPEDPQKTQKKLSPLKHETTMFNPVIEKPLKQSITLEQSFDISGRF</sequence>
<evidence type="ECO:0000313" key="3">
    <source>
        <dbReference type="Proteomes" id="UP001162131"/>
    </source>
</evidence>
<accession>A0AAU9IG09</accession>
<dbReference type="Proteomes" id="UP001162131">
    <property type="component" value="Unassembled WGS sequence"/>
</dbReference>
<proteinExistence type="predicted"/>
<evidence type="ECO:0000313" key="2">
    <source>
        <dbReference type="EMBL" id="CAG9313381.1"/>
    </source>
</evidence>
<feature type="compositionally biased region" description="Basic and acidic residues" evidence="1">
    <location>
        <begin position="29"/>
        <end position="48"/>
    </location>
</feature>
<reference evidence="2" key="1">
    <citation type="submission" date="2021-09" db="EMBL/GenBank/DDBJ databases">
        <authorList>
            <consortium name="AG Swart"/>
            <person name="Singh M."/>
            <person name="Singh A."/>
            <person name="Seah K."/>
            <person name="Emmerich C."/>
        </authorList>
    </citation>
    <scope>NUCLEOTIDE SEQUENCE</scope>
    <source>
        <strain evidence="2">ATCC30299</strain>
    </source>
</reference>
<feature type="region of interest" description="Disordered" evidence="1">
    <location>
        <begin position="1"/>
        <end position="109"/>
    </location>
</feature>
<name>A0AAU9IG09_9CILI</name>
<dbReference type="EMBL" id="CAJZBQ010000010">
    <property type="protein sequence ID" value="CAG9313381.1"/>
    <property type="molecule type" value="Genomic_DNA"/>
</dbReference>
<protein>
    <submittedName>
        <fullName evidence="2">Uncharacterized protein</fullName>
    </submittedName>
</protein>
<gene>
    <name evidence="2" type="ORF">BSTOLATCC_MIC8653</name>
</gene>